<gene>
    <name evidence="3" type="primary">rep</name>
</gene>
<dbReference type="GO" id="GO:0006260">
    <property type="term" value="P:DNA replication"/>
    <property type="evidence" value="ECO:0007669"/>
    <property type="project" value="UniProtKB-KW"/>
</dbReference>
<sequence>MGRRVNVFKPEEQFPGNVYRTFDCRHVRTAHFVGLHYRPEYFQAHYRGIATCGSVWACPVCASVIQERRRLELEHLVQWADDNGLQAIMVTFTFPHTGFDTLTELLDRQADAFLRFRRGSPFTRLKQSLGFEGLVRSLEVTHGLRNGWHPHTHELWLVDASVGQACRARLVELWERACIAAGLLDPADQAKVEAFRLHSVDVRLNASSGDYLAKQDSSRKWGITHEVAKATSKAGKAKGCHPHEFLVRKAPGDEARYFEYLEAMKGRRQLFWSPGLKGRCGLDDVDDQVIAEEASDEADLLGNLVQDEWDFIRSKRVVAQVLDAAEVGGWELVMRYLKRLGYRDRPPPEFPLP</sequence>
<dbReference type="Pfam" id="PF01446">
    <property type="entry name" value="Rep_1"/>
    <property type="match status" value="1"/>
</dbReference>
<keyword evidence="2" id="KW-0235">DNA replication</keyword>
<reference evidence="3" key="2">
    <citation type="submission" date="2005-03" db="EMBL/GenBank/DDBJ databases">
        <authorList>
            <person name="Chae J.-C."/>
            <person name="Kim C.-K."/>
            <person name="Zylstra G.J."/>
        </authorList>
    </citation>
    <scope>NUCLEOTIDE SEQUENCE</scope>
    <source>
        <plasmid evidence="3">p47L</plasmid>
    </source>
</reference>
<comment type="similarity">
    <text evidence="1">Belongs to the Gram-positive plasmids replication protein type 1 family.</text>
</comment>
<dbReference type="AlphaFoldDB" id="Q58HA9"/>
<keyword evidence="3" id="KW-0614">Plasmid</keyword>
<evidence type="ECO:0000313" key="3">
    <source>
        <dbReference type="EMBL" id="AAX51981.1"/>
    </source>
</evidence>
<proteinExistence type="inferred from homology"/>
<geneLocation type="plasmid" evidence="3">
    <name>p47L</name>
</geneLocation>
<dbReference type="InterPro" id="IPR000989">
    <property type="entry name" value="Rep"/>
</dbReference>
<dbReference type="EMBL" id="AY951984">
    <property type="protein sequence ID" value="AAX51981.1"/>
    <property type="molecule type" value="Genomic_DNA"/>
</dbReference>
<dbReference type="GO" id="GO:0003677">
    <property type="term" value="F:DNA binding"/>
    <property type="evidence" value="ECO:0007669"/>
    <property type="project" value="InterPro"/>
</dbReference>
<protein>
    <submittedName>
        <fullName evidence="3">Replication protein</fullName>
    </submittedName>
</protein>
<evidence type="ECO:0000256" key="1">
    <source>
        <dbReference type="ARBA" id="ARBA00008909"/>
    </source>
</evidence>
<organism evidence="3">
    <name type="scientific">Pseudomonas sp. S-47</name>
    <dbReference type="NCBI Taxonomy" id="115714"/>
    <lineage>
        <taxon>Bacteria</taxon>
        <taxon>Pseudomonadati</taxon>
        <taxon>Pseudomonadota</taxon>
        <taxon>Gammaproteobacteria</taxon>
        <taxon>Pseudomonadales</taxon>
        <taxon>Pseudomonadaceae</taxon>
        <taxon>Pseudomonas</taxon>
    </lineage>
</organism>
<evidence type="ECO:0000256" key="2">
    <source>
        <dbReference type="ARBA" id="ARBA00022705"/>
    </source>
</evidence>
<reference evidence="3" key="1">
    <citation type="journal article" date="2005" name="Biochem. Biophys. Res. Commun.">
        <title>Characterization of two small cryptic plasmids from Pseudomonas sp. strain S-47.</title>
        <authorList>
            <person name="Chae J.-C."/>
            <person name="Kim C.-K."/>
            <person name="Zylstra G.J."/>
        </authorList>
    </citation>
    <scope>NUCLEOTIDE SEQUENCE</scope>
    <source>
        <plasmid evidence="3">p47L</plasmid>
    </source>
</reference>
<name>Q58HA9_9PSED</name>
<dbReference type="RefSeq" id="WP_011266112.1">
    <property type="nucleotide sequence ID" value="NC_006988.1"/>
</dbReference>
<accession>Q58HA9</accession>